<proteinExistence type="predicted"/>
<evidence type="ECO:0000313" key="2">
    <source>
        <dbReference type="Proteomes" id="UP000214747"/>
    </source>
</evidence>
<accession>A0A225SZR0</accession>
<evidence type="ECO:0000313" key="1">
    <source>
        <dbReference type="EMBL" id="OWY35287.1"/>
    </source>
</evidence>
<keyword evidence="2" id="KW-1185">Reference proteome</keyword>
<organism evidence="1 2">
    <name type="scientific">Herbaspirillum aquaticum</name>
    <dbReference type="NCBI Taxonomy" id="568783"/>
    <lineage>
        <taxon>Bacteria</taxon>
        <taxon>Pseudomonadati</taxon>
        <taxon>Pseudomonadota</taxon>
        <taxon>Betaproteobacteria</taxon>
        <taxon>Burkholderiales</taxon>
        <taxon>Oxalobacteraceae</taxon>
        <taxon>Herbaspirillum</taxon>
    </lineage>
</organism>
<reference evidence="1 2" key="1">
    <citation type="journal article" date="2010" name="Int. J. Syst. Evol. Microbiol.">
        <title>Reclassification of Herbaspirillum putei as a later heterotypic synonym of Herbaspirillum huttiense, with the description of H. huttiense subsp. huttiense subsp. nov. and H. huttiense subsp. putei subsp. nov., comb. nov., and description of Herbaspirillum aquaticum sp. nov.</title>
        <authorList>
            <person name="Dobritsa A.P."/>
            <person name="Reddy M.C."/>
            <person name="Samadpour M."/>
        </authorList>
    </citation>
    <scope>NUCLEOTIDE SEQUENCE [LARGE SCALE GENOMIC DNA]</scope>
    <source>
        <strain evidence="1 2">IEH 4430</strain>
    </source>
</reference>
<dbReference type="EMBL" id="NJGV01000006">
    <property type="protein sequence ID" value="OWY35287.1"/>
    <property type="molecule type" value="Genomic_DNA"/>
</dbReference>
<dbReference type="RefSeq" id="WP_088754702.1">
    <property type="nucleotide sequence ID" value="NZ_NJGV01000006.1"/>
</dbReference>
<dbReference type="AlphaFoldDB" id="A0A225SZR0"/>
<gene>
    <name evidence="1" type="ORF">CEJ45_08420</name>
</gene>
<dbReference type="Proteomes" id="UP000214747">
    <property type="component" value="Unassembled WGS sequence"/>
</dbReference>
<sequence length="81" mass="9319">MIKVKVPVLAPIDWFQLLLDIQRRGYTLQTLAAAVDIPRTTLIGWRDLDATPRHPDGERVIALWCQVTGQNRDQIPRIARF</sequence>
<name>A0A225SZR0_9BURK</name>
<evidence type="ECO:0008006" key="3">
    <source>
        <dbReference type="Google" id="ProtNLM"/>
    </source>
</evidence>
<protein>
    <recommendedName>
        <fullName evidence="3">XRE family transcriptional regulator</fullName>
    </recommendedName>
</protein>
<comment type="caution">
    <text evidence="1">The sequence shown here is derived from an EMBL/GenBank/DDBJ whole genome shotgun (WGS) entry which is preliminary data.</text>
</comment>